<evidence type="ECO:0000256" key="2">
    <source>
        <dbReference type="ARBA" id="ARBA00018987"/>
    </source>
</evidence>
<dbReference type="GO" id="GO:0000724">
    <property type="term" value="P:double-strand break repair via homologous recombination"/>
    <property type="evidence" value="ECO:0007669"/>
    <property type="project" value="TreeGrafter"/>
</dbReference>
<dbReference type="SMART" id="SM01161">
    <property type="entry name" value="DUF1767"/>
    <property type="match status" value="1"/>
</dbReference>
<dbReference type="AlphaFoldDB" id="A0A9W8EH55"/>
<dbReference type="OrthoDB" id="341511at2759"/>
<proteinExistence type="inferred from homology"/>
<accession>A0A9W8EH55</accession>
<dbReference type="GO" id="GO:0016604">
    <property type="term" value="C:nuclear body"/>
    <property type="evidence" value="ECO:0007669"/>
    <property type="project" value="TreeGrafter"/>
</dbReference>
<evidence type="ECO:0000259" key="3">
    <source>
        <dbReference type="Pfam" id="PF08585"/>
    </source>
</evidence>
<evidence type="ECO:0000256" key="1">
    <source>
        <dbReference type="ARBA" id="ARBA00006395"/>
    </source>
</evidence>
<dbReference type="InterPro" id="IPR013894">
    <property type="entry name" value="RMI1_OB"/>
</dbReference>
<dbReference type="PANTHER" id="PTHR14790:SF15">
    <property type="entry name" value="RECQ-MEDIATED GENOME INSTABILITY PROTEIN 1"/>
    <property type="match status" value="1"/>
</dbReference>
<protein>
    <recommendedName>
        <fullName evidence="2">RecQ-mediated genome instability protein 1</fullName>
    </recommendedName>
</protein>
<gene>
    <name evidence="4" type="ORF">H4R26_004870</name>
</gene>
<dbReference type="Gene3D" id="2.40.50.770">
    <property type="entry name" value="RecQ-mediated genome instability protein Rmi1, C-terminal domain"/>
    <property type="match status" value="1"/>
</dbReference>
<dbReference type="InterPro" id="IPR042470">
    <property type="entry name" value="RMI1_N_C_sf"/>
</dbReference>
<keyword evidence="5" id="KW-1185">Reference proteome</keyword>
<dbReference type="EMBL" id="JANBQF010000622">
    <property type="protein sequence ID" value="KAJ1999888.1"/>
    <property type="molecule type" value="Genomic_DNA"/>
</dbReference>
<sequence>MVDRAGVSGAIKRRYGVELRAQWLEQCAAHIEQELGGARQREHLEAQVRLVVEQLVHAEIGDACHPSLAVDGATGQVRVLAGRPGTLLQVQSVVDVGVSKHSMWEAARETEDFEQRGIRPSYLPQAAADEGDSGAGFAGTAAEAEEEAAADLEAAGGRQPRIPRKLLKLELTDGRARVAALEVARIEQLSASMPIGTKVLVSGGQLLPGSGVLCLRPGDIHVVGGAPPQYAQHTLRARMAGLLGRGSERNA</sequence>
<dbReference type="GO" id="GO:0031422">
    <property type="term" value="C:RecQ family helicase-topoisomerase III complex"/>
    <property type="evidence" value="ECO:0007669"/>
    <property type="project" value="TreeGrafter"/>
</dbReference>
<reference evidence="4" key="1">
    <citation type="submission" date="2022-07" db="EMBL/GenBank/DDBJ databases">
        <title>Phylogenomic reconstructions and comparative analyses of Kickxellomycotina fungi.</title>
        <authorList>
            <person name="Reynolds N.K."/>
            <person name="Stajich J.E."/>
            <person name="Barry K."/>
            <person name="Grigoriev I.V."/>
            <person name="Crous P."/>
            <person name="Smith M.E."/>
        </authorList>
    </citation>
    <scope>NUCLEOTIDE SEQUENCE</scope>
    <source>
        <strain evidence="4">IMI 214461</strain>
    </source>
</reference>
<evidence type="ECO:0000313" key="5">
    <source>
        <dbReference type="Proteomes" id="UP001150907"/>
    </source>
</evidence>
<dbReference type="Proteomes" id="UP001150907">
    <property type="component" value="Unassembled WGS sequence"/>
</dbReference>
<dbReference type="GO" id="GO:0000712">
    <property type="term" value="P:resolution of meiotic recombination intermediates"/>
    <property type="evidence" value="ECO:0007669"/>
    <property type="project" value="TreeGrafter"/>
</dbReference>
<feature type="domain" description="RecQ mediated genome instability protein 1 OB-fold" evidence="3">
    <location>
        <begin position="86"/>
        <end position="230"/>
    </location>
</feature>
<dbReference type="PANTHER" id="PTHR14790">
    <property type="entry name" value="RECQ-MEDIATED GENOME INSTABILITY PROTEIN 1 RMI1"/>
    <property type="match status" value="1"/>
</dbReference>
<evidence type="ECO:0000313" key="4">
    <source>
        <dbReference type="EMBL" id="KAJ1999888.1"/>
    </source>
</evidence>
<comment type="similarity">
    <text evidence="1">Belongs to the RMI1 family.</text>
</comment>
<organism evidence="4 5">
    <name type="scientific">Coemansia thaxteri</name>
    <dbReference type="NCBI Taxonomy" id="2663907"/>
    <lineage>
        <taxon>Eukaryota</taxon>
        <taxon>Fungi</taxon>
        <taxon>Fungi incertae sedis</taxon>
        <taxon>Zoopagomycota</taxon>
        <taxon>Kickxellomycotina</taxon>
        <taxon>Kickxellomycetes</taxon>
        <taxon>Kickxellales</taxon>
        <taxon>Kickxellaceae</taxon>
        <taxon>Coemansia</taxon>
    </lineage>
</organism>
<name>A0A9W8EH55_9FUNG</name>
<dbReference type="Pfam" id="PF08585">
    <property type="entry name" value="RMI1_N_C"/>
    <property type="match status" value="1"/>
</dbReference>
<comment type="caution">
    <text evidence="4">The sequence shown here is derived from an EMBL/GenBank/DDBJ whole genome shotgun (WGS) entry which is preliminary data.</text>
</comment>